<protein>
    <recommendedName>
        <fullName evidence="3">Acetoacetate decarboxylase</fullName>
    </recommendedName>
</protein>
<dbReference type="SUPFAM" id="SSF160104">
    <property type="entry name" value="Acetoacetate decarboxylase-like"/>
    <property type="match status" value="1"/>
</dbReference>
<dbReference type="Gene3D" id="2.40.400.10">
    <property type="entry name" value="Acetoacetate decarboxylase-like"/>
    <property type="match status" value="1"/>
</dbReference>
<dbReference type="PANTHER" id="PTHR40518:SF1">
    <property type="entry name" value="ACETOACETATE DECARBOXYLASE"/>
    <property type="match status" value="1"/>
</dbReference>
<reference evidence="2" key="1">
    <citation type="journal article" date="2014" name="Genome Announc.">
        <title>Draft genome sequence of Colletotrichum sublineola, a destructive pathogen of cultivated sorghum.</title>
        <authorList>
            <person name="Baroncelli R."/>
            <person name="Sanz-Martin J.M."/>
            <person name="Rech G.E."/>
            <person name="Sukno S.A."/>
            <person name="Thon M.R."/>
        </authorList>
    </citation>
    <scope>NUCLEOTIDE SEQUENCE [LARGE SCALE GENOMIC DNA]</scope>
    <source>
        <strain evidence="2">TX430BB</strain>
    </source>
</reference>
<evidence type="ECO:0008006" key="3">
    <source>
        <dbReference type="Google" id="ProtNLM"/>
    </source>
</evidence>
<keyword evidence="2" id="KW-1185">Reference proteome</keyword>
<dbReference type="HOGENOM" id="CLU_050866_1_1_1"/>
<gene>
    <name evidence="1" type="ORF">CSUB01_09108</name>
</gene>
<sequence>MAPNDIAPVPAPWKLKGDIYLFSFWVSGPQAAHPPTITYSPLEANSSFIRPEGSRPLGGLSMIQIIRYTESPVGPYDELILAPGFHEYTIEENGKRIKKKNARVTRIYVSQKYTCWNGRKNWNIPKHLAAFDWKENADGSTNVKVFPHDTSGDIKEASASATPLFQATFKPMSYVPSFPLSLASFKYVGVDPTLVQPPLPEGNGSQGELPGTDQWCSVAPDQRCRKASLGWFDIRQADEKGNIVGEHENFWPGLGRWQIGLKMENSDVIFAEPKHWDAPRSLL</sequence>
<organism evidence="1 2">
    <name type="scientific">Colletotrichum sublineola</name>
    <name type="common">Sorghum anthracnose fungus</name>
    <dbReference type="NCBI Taxonomy" id="1173701"/>
    <lineage>
        <taxon>Eukaryota</taxon>
        <taxon>Fungi</taxon>
        <taxon>Dikarya</taxon>
        <taxon>Ascomycota</taxon>
        <taxon>Pezizomycotina</taxon>
        <taxon>Sordariomycetes</taxon>
        <taxon>Hypocreomycetidae</taxon>
        <taxon>Glomerellales</taxon>
        <taxon>Glomerellaceae</taxon>
        <taxon>Colletotrichum</taxon>
        <taxon>Colletotrichum graminicola species complex</taxon>
    </lineage>
</organism>
<dbReference type="PANTHER" id="PTHR40518">
    <property type="entry name" value="ACETOACETATE DECARBOXYLASE"/>
    <property type="match status" value="1"/>
</dbReference>
<accession>A0A066XFN3</accession>
<name>A0A066XFN3_COLSU</name>
<dbReference type="EMBL" id="JMSE01001124">
    <property type="protein sequence ID" value="KDN64561.1"/>
    <property type="molecule type" value="Genomic_DNA"/>
</dbReference>
<dbReference type="AlphaFoldDB" id="A0A066XFN3"/>
<dbReference type="OMA" id="GTDQWCS"/>
<dbReference type="OrthoDB" id="9970474at2759"/>
<dbReference type="InterPro" id="IPR023375">
    <property type="entry name" value="ADC_dom_sf"/>
</dbReference>
<comment type="caution">
    <text evidence="1">The sequence shown here is derived from an EMBL/GenBank/DDBJ whole genome shotgun (WGS) entry which is preliminary data.</text>
</comment>
<dbReference type="Proteomes" id="UP000027238">
    <property type="component" value="Unassembled WGS sequence"/>
</dbReference>
<evidence type="ECO:0000313" key="2">
    <source>
        <dbReference type="Proteomes" id="UP000027238"/>
    </source>
</evidence>
<dbReference type="eggNOG" id="ENOG502S9HK">
    <property type="taxonomic scope" value="Eukaryota"/>
</dbReference>
<evidence type="ECO:0000313" key="1">
    <source>
        <dbReference type="EMBL" id="KDN64561.1"/>
    </source>
</evidence>
<proteinExistence type="predicted"/>